<dbReference type="Pfam" id="PF05270">
    <property type="entry name" value="AbfB"/>
    <property type="match status" value="1"/>
</dbReference>
<feature type="domain" description="Alpha-L-arabinofuranosidase B arabinose-binding" evidence="2">
    <location>
        <begin position="128"/>
        <end position="250"/>
    </location>
</feature>
<dbReference type="InterPro" id="IPR036195">
    <property type="entry name" value="AbfB_ABD_sf"/>
</dbReference>
<organism evidence="3 4">
    <name type="scientific">Phytohabitans kaempferiae</name>
    <dbReference type="NCBI Taxonomy" id="1620943"/>
    <lineage>
        <taxon>Bacteria</taxon>
        <taxon>Bacillati</taxon>
        <taxon>Actinomycetota</taxon>
        <taxon>Actinomycetes</taxon>
        <taxon>Micromonosporales</taxon>
        <taxon>Micromonosporaceae</taxon>
    </lineage>
</organism>
<comment type="caution">
    <text evidence="3">The sequence shown here is derived from an EMBL/GenBank/DDBJ whole genome shotgun (WGS) entry which is preliminary data.</text>
</comment>
<accession>A0ABV6MAP2</accession>
<evidence type="ECO:0000259" key="2">
    <source>
        <dbReference type="Pfam" id="PF05270"/>
    </source>
</evidence>
<evidence type="ECO:0000256" key="1">
    <source>
        <dbReference type="SAM" id="MobiDB-lite"/>
    </source>
</evidence>
<dbReference type="InterPro" id="IPR007934">
    <property type="entry name" value="AbfB_ABD"/>
</dbReference>
<dbReference type="Proteomes" id="UP001589867">
    <property type="component" value="Unassembled WGS sequence"/>
</dbReference>
<sequence length="256" mass="27290">MRMAVRRHARALSWRARAALVALAMVGLAALGSALTRGGEVPPAALSETPPVTEDLSYWPEIPEPAATGPGKRTPSPTPSPRGTGTPTTPVEEKVRATPSRPAVAAPSPTTGPALTPGTRIGLEPVTHPGYRVRHRQFLGRIDPVGAGSSALDKADSTFTVRAGLADGRCVSLEAVNYPGYYLRHQDFAIHLHRRDATALFAADATFCPGTGPTGRDVSLRSYNYPDRHLVHRQSRLFIAATGDRGAMTFAVRSSW</sequence>
<gene>
    <name evidence="3" type="ORF">ACFFIA_29405</name>
</gene>
<dbReference type="EMBL" id="JBHLUH010000061">
    <property type="protein sequence ID" value="MFC0531772.1"/>
    <property type="molecule type" value="Genomic_DNA"/>
</dbReference>
<dbReference type="CDD" id="cd23399">
    <property type="entry name" value="beta-trefoil_ABD_ABFB"/>
    <property type="match status" value="1"/>
</dbReference>
<dbReference type="SUPFAM" id="SSF110221">
    <property type="entry name" value="AbfB domain"/>
    <property type="match status" value="1"/>
</dbReference>
<evidence type="ECO:0000313" key="3">
    <source>
        <dbReference type="EMBL" id="MFC0531772.1"/>
    </source>
</evidence>
<dbReference type="Gene3D" id="2.80.10.50">
    <property type="match status" value="1"/>
</dbReference>
<feature type="compositionally biased region" description="Low complexity" evidence="1">
    <location>
        <begin position="68"/>
        <end position="90"/>
    </location>
</feature>
<name>A0ABV6MAP2_9ACTN</name>
<evidence type="ECO:0000313" key="4">
    <source>
        <dbReference type="Proteomes" id="UP001589867"/>
    </source>
</evidence>
<protein>
    <submittedName>
        <fullName evidence="3">AbfB domain-containing protein</fullName>
    </submittedName>
</protein>
<feature type="region of interest" description="Disordered" evidence="1">
    <location>
        <begin position="41"/>
        <end position="122"/>
    </location>
</feature>
<reference evidence="3 4" key="1">
    <citation type="submission" date="2024-09" db="EMBL/GenBank/DDBJ databases">
        <authorList>
            <person name="Sun Q."/>
            <person name="Mori K."/>
        </authorList>
    </citation>
    <scope>NUCLEOTIDE SEQUENCE [LARGE SCALE GENOMIC DNA]</scope>
    <source>
        <strain evidence="3 4">TBRC 3947</strain>
    </source>
</reference>
<proteinExistence type="predicted"/>
<keyword evidence="4" id="KW-1185">Reference proteome</keyword>
<dbReference type="RefSeq" id="WP_377256785.1">
    <property type="nucleotide sequence ID" value="NZ_JBHLUH010000061.1"/>
</dbReference>